<evidence type="ECO:0000259" key="9">
    <source>
        <dbReference type="SMART" id="SM00333"/>
    </source>
</evidence>
<sequence>MKLHGKALLMKWLCKYSNENRTLWRRVIGAKYENEDSWMTKIVTTPYGINLWRSIRALWEEVKPKFKMKVGNGNKIKFWKDEWHEKEFLNLVGNFTGLQAYEDMLWWKGNNKGEFKVHSAYRLMDQSSQQSPIWPWKQIWKCRIPHKVSCFIWLLAKEAALTQDNLWRIFLSLEGISWTMPRRVTEALYSWEEAVESGNSPFGHLLCLHFCIGTNVPIAYKVLLAMASSGSSCADWKKMEDEFTAYGMSLMNPPSSIDELFKLLQKVESLLKMVSQDPFDSTTSAIQPLMKALVRNDLLGHTSEDVKVSVISCITEISRIYAPKYPYNDHRQMEEILRQTVMALKKLADVTSRSYRKVVRVLEIFAKVRLSAVVLDLENEKLISEIFKVFLEVIRPYHLHNIFTWMKEIMIRLIKGSDEISVELLRLLLDSLKIDNQMDSPVASHLVEEVLKDCAAIVKPYFAEALKSMGLNFGDYAETVALLCNEMPKGKEMMATENAPDTVHRIKVGPSEAKCCEPARQDDTHREKLKDTCTTNIMKPVNPEDVQPATNVPKENQEGTGSHELTGSHGHLCQPKRKEIPINDDDELVVLIPIGDVPQSQVQKKDSLHLGLTWGERTKRTLCAKRKRGSDSRKNESASDCDAERTSESSIKNEEGNLKEHKEPTLQQIFGMKLRKKKKKTTNIEESGDKATKLSVKDENHINKCANYKSGRKLATRKHEDSESARTSKDYGAELIGAKIKVWWPLEQAFYEGVISSFDSEANKHKVVYDDGEVEKLRLHKERWEMLEDNSSQKDSKRPCSIKDYGKELVGGRIKVWWPLDEKFYEGVISSFDSETNKYEVVYDDGEVEILRLHKERWKMLEDNSSRKDSKRTCTIKDYGKELVGARIKVWWPLDEKFYGGVVSSFDPVERKHKDHGLDFQGHAVSSAT</sequence>
<keyword evidence="4" id="KW-0498">Mitosis</keyword>
<evidence type="ECO:0000256" key="6">
    <source>
        <dbReference type="ARBA" id="ARBA00023242"/>
    </source>
</evidence>
<evidence type="ECO:0000256" key="5">
    <source>
        <dbReference type="ARBA" id="ARBA00023204"/>
    </source>
</evidence>
<dbReference type="SUPFAM" id="SSF63748">
    <property type="entry name" value="Tudor/PWWP/MBT"/>
    <property type="match status" value="2"/>
</dbReference>
<dbReference type="PANTHER" id="PTHR12663">
    <property type="entry name" value="ANDROGEN INDUCED INHIBITOR OF PROLIFERATION AS3 / PDS5-RELATED"/>
    <property type="match status" value="1"/>
</dbReference>
<dbReference type="Pfam" id="PF20168">
    <property type="entry name" value="PDS5"/>
    <property type="match status" value="1"/>
</dbReference>
<evidence type="ECO:0000313" key="10">
    <source>
        <dbReference type="EMBL" id="WMV35184.1"/>
    </source>
</evidence>
<keyword evidence="5" id="KW-0234">DNA repair</keyword>
<keyword evidence="11" id="KW-1185">Reference proteome</keyword>
<dbReference type="SUPFAM" id="SSF48371">
    <property type="entry name" value="ARM repeat"/>
    <property type="match status" value="1"/>
</dbReference>
<organism evidence="10 11">
    <name type="scientific">Solanum verrucosum</name>
    <dbReference type="NCBI Taxonomy" id="315347"/>
    <lineage>
        <taxon>Eukaryota</taxon>
        <taxon>Viridiplantae</taxon>
        <taxon>Streptophyta</taxon>
        <taxon>Embryophyta</taxon>
        <taxon>Tracheophyta</taxon>
        <taxon>Spermatophyta</taxon>
        <taxon>Magnoliopsida</taxon>
        <taxon>eudicotyledons</taxon>
        <taxon>Gunneridae</taxon>
        <taxon>Pentapetalae</taxon>
        <taxon>asterids</taxon>
        <taxon>lamiids</taxon>
        <taxon>Solanales</taxon>
        <taxon>Solanaceae</taxon>
        <taxon>Solanoideae</taxon>
        <taxon>Solaneae</taxon>
        <taxon>Solanum</taxon>
    </lineage>
</organism>
<feature type="compositionally biased region" description="Basic and acidic residues" evidence="8">
    <location>
        <begin position="629"/>
        <end position="659"/>
    </location>
</feature>
<dbReference type="InterPro" id="IPR016024">
    <property type="entry name" value="ARM-type_fold"/>
</dbReference>
<evidence type="ECO:0000256" key="7">
    <source>
        <dbReference type="ARBA" id="ARBA00023306"/>
    </source>
</evidence>
<dbReference type="GO" id="GO:0007064">
    <property type="term" value="P:mitotic sister chromatid cohesion"/>
    <property type="evidence" value="ECO:0007669"/>
    <property type="project" value="InterPro"/>
</dbReference>
<keyword evidence="6" id="KW-0539">Nucleus</keyword>
<dbReference type="AlphaFoldDB" id="A0AAF0TWS9"/>
<dbReference type="PANTHER" id="PTHR12663:SF56">
    <property type="entry name" value="TUDOR DOMAIN-CONTAINING PROTEIN"/>
    <property type="match status" value="1"/>
</dbReference>
<dbReference type="Pfam" id="PF13966">
    <property type="entry name" value="zf-RVT"/>
    <property type="match status" value="1"/>
</dbReference>
<feature type="compositionally biased region" description="Polar residues" evidence="8">
    <location>
        <begin position="548"/>
        <end position="565"/>
    </location>
</feature>
<feature type="domain" description="Tudor" evidence="9">
    <location>
        <begin position="806"/>
        <end position="864"/>
    </location>
</feature>
<dbReference type="GO" id="GO:0006281">
    <property type="term" value="P:DNA repair"/>
    <property type="evidence" value="ECO:0007669"/>
    <property type="project" value="UniProtKB-KW"/>
</dbReference>
<dbReference type="InterPro" id="IPR039776">
    <property type="entry name" value="Pds5"/>
</dbReference>
<keyword evidence="7" id="KW-0131">Cell cycle</keyword>
<keyword evidence="3" id="KW-0227">DNA damage</keyword>
<dbReference type="CDD" id="cd20404">
    <property type="entry name" value="Tudor_Agenet_AtEML-like"/>
    <property type="match status" value="3"/>
</dbReference>
<evidence type="ECO:0000256" key="3">
    <source>
        <dbReference type="ARBA" id="ARBA00022763"/>
    </source>
</evidence>
<feature type="region of interest" description="Disordered" evidence="8">
    <location>
        <begin position="624"/>
        <end position="659"/>
    </location>
</feature>
<evidence type="ECO:0000256" key="4">
    <source>
        <dbReference type="ARBA" id="ARBA00022776"/>
    </source>
</evidence>
<feature type="region of interest" description="Disordered" evidence="8">
    <location>
        <begin position="537"/>
        <end position="574"/>
    </location>
</feature>
<proteinExistence type="predicted"/>
<feature type="domain" description="Tudor" evidence="9">
    <location>
        <begin position="732"/>
        <end position="790"/>
    </location>
</feature>
<dbReference type="EMBL" id="CP133617">
    <property type="protein sequence ID" value="WMV35184.1"/>
    <property type="molecule type" value="Genomic_DNA"/>
</dbReference>
<evidence type="ECO:0000313" key="11">
    <source>
        <dbReference type="Proteomes" id="UP001234989"/>
    </source>
</evidence>
<gene>
    <name evidence="10" type="ORF">MTR67_028569</name>
</gene>
<name>A0AAF0TWS9_SOLVR</name>
<accession>A0AAF0TWS9</accession>
<protein>
    <recommendedName>
        <fullName evidence="9">Tudor domain-containing protein</fullName>
    </recommendedName>
</protein>
<dbReference type="Proteomes" id="UP001234989">
    <property type="component" value="Chromosome 6"/>
</dbReference>
<evidence type="ECO:0000256" key="1">
    <source>
        <dbReference type="ARBA" id="ARBA00004123"/>
    </source>
</evidence>
<dbReference type="GO" id="GO:0051301">
    <property type="term" value="P:cell division"/>
    <property type="evidence" value="ECO:0007669"/>
    <property type="project" value="UniProtKB-KW"/>
</dbReference>
<dbReference type="InterPro" id="IPR026960">
    <property type="entry name" value="RVT-Znf"/>
</dbReference>
<keyword evidence="2" id="KW-0132">Cell division</keyword>
<dbReference type="GO" id="GO:0035825">
    <property type="term" value="P:homologous recombination"/>
    <property type="evidence" value="ECO:0007669"/>
    <property type="project" value="UniProtKB-ARBA"/>
</dbReference>
<dbReference type="GO" id="GO:0005634">
    <property type="term" value="C:nucleus"/>
    <property type="evidence" value="ECO:0007669"/>
    <property type="project" value="UniProtKB-SubCell"/>
</dbReference>
<evidence type="ECO:0000256" key="2">
    <source>
        <dbReference type="ARBA" id="ARBA00022618"/>
    </source>
</evidence>
<evidence type="ECO:0000256" key="8">
    <source>
        <dbReference type="SAM" id="MobiDB-lite"/>
    </source>
</evidence>
<comment type="subcellular location">
    <subcellularLocation>
        <location evidence="1">Nucleus</location>
    </subcellularLocation>
</comment>
<reference evidence="10" key="1">
    <citation type="submission" date="2023-08" db="EMBL/GenBank/DDBJ databases">
        <title>A de novo genome assembly of Solanum verrucosum Schlechtendal, a Mexican diploid species geographically isolated from the other diploid A-genome species in potato relatives.</title>
        <authorList>
            <person name="Hosaka K."/>
        </authorList>
    </citation>
    <scope>NUCLEOTIDE SEQUENCE</scope>
    <source>
        <tissue evidence="10">Young leaves</tissue>
    </source>
</reference>
<dbReference type="InterPro" id="IPR002999">
    <property type="entry name" value="Tudor"/>
</dbReference>
<dbReference type="Gene3D" id="2.30.30.140">
    <property type="match status" value="2"/>
</dbReference>
<dbReference type="GO" id="GO:0000785">
    <property type="term" value="C:chromatin"/>
    <property type="evidence" value="ECO:0007669"/>
    <property type="project" value="TreeGrafter"/>
</dbReference>
<dbReference type="SMART" id="SM00333">
    <property type="entry name" value="TUDOR"/>
    <property type="match status" value="2"/>
</dbReference>